<evidence type="ECO:0000313" key="1">
    <source>
        <dbReference type="EMBL" id="KFM64288.1"/>
    </source>
</evidence>
<name>A0A087TGP9_STEMI</name>
<proteinExistence type="predicted"/>
<dbReference type="Proteomes" id="UP000054359">
    <property type="component" value="Unassembled WGS sequence"/>
</dbReference>
<dbReference type="OrthoDB" id="6500128at2759"/>
<dbReference type="EMBL" id="KK115151">
    <property type="protein sequence ID" value="KFM64288.1"/>
    <property type="molecule type" value="Genomic_DNA"/>
</dbReference>
<gene>
    <name evidence="1" type="ORF">X975_13181</name>
</gene>
<feature type="non-terminal residue" evidence="1">
    <location>
        <position position="132"/>
    </location>
</feature>
<dbReference type="STRING" id="407821.A0A087TGP9"/>
<accession>A0A087TGP9</accession>
<evidence type="ECO:0000313" key="2">
    <source>
        <dbReference type="Proteomes" id="UP000054359"/>
    </source>
</evidence>
<protein>
    <submittedName>
        <fullName evidence="1">Uncharacterized protein</fullName>
    </submittedName>
</protein>
<keyword evidence="2" id="KW-1185">Reference proteome</keyword>
<dbReference type="AlphaFoldDB" id="A0A087TGP9"/>
<reference evidence="1 2" key="1">
    <citation type="submission" date="2013-11" db="EMBL/GenBank/DDBJ databases">
        <title>Genome sequencing of Stegodyphus mimosarum.</title>
        <authorList>
            <person name="Bechsgaard J."/>
        </authorList>
    </citation>
    <scope>NUCLEOTIDE SEQUENCE [LARGE SCALE GENOMIC DNA]</scope>
</reference>
<sequence>MISSVICFIISLYNLYLQYSALNSKHLKNLEISFVALQVVYLSSLLLQNDNQINTSRGSVNSVQDEQEPLMSSASSRYYGFHEETDPQALGTAEESNNLLSKLLFLWVHPLINKGYKENLQNIDDLYDLPET</sequence>
<organism evidence="1 2">
    <name type="scientific">Stegodyphus mimosarum</name>
    <name type="common">African social velvet spider</name>
    <dbReference type="NCBI Taxonomy" id="407821"/>
    <lineage>
        <taxon>Eukaryota</taxon>
        <taxon>Metazoa</taxon>
        <taxon>Ecdysozoa</taxon>
        <taxon>Arthropoda</taxon>
        <taxon>Chelicerata</taxon>
        <taxon>Arachnida</taxon>
        <taxon>Araneae</taxon>
        <taxon>Araneomorphae</taxon>
        <taxon>Entelegynae</taxon>
        <taxon>Eresoidea</taxon>
        <taxon>Eresidae</taxon>
        <taxon>Stegodyphus</taxon>
    </lineage>
</organism>